<proteinExistence type="predicted"/>
<comment type="caution">
    <text evidence="2">The sequence shown here is derived from an EMBL/GenBank/DDBJ whole genome shotgun (WGS) entry which is preliminary data.</text>
</comment>
<evidence type="ECO:0000256" key="1">
    <source>
        <dbReference type="SAM" id="SignalP"/>
    </source>
</evidence>
<organism evidence="2">
    <name type="scientific">Caldithrix abyssi</name>
    <dbReference type="NCBI Taxonomy" id="187145"/>
    <lineage>
        <taxon>Bacteria</taxon>
        <taxon>Pseudomonadati</taxon>
        <taxon>Calditrichota</taxon>
        <taxon>Calditrichia</taxon>
        <taxon>Calditrichales</taxon>
        <taxon>Calditrichaceae</taxon>
        <taxon>Caldithrix</taxon>
    </lineage>
</organism>
<evidence type="ECO:0000313" key="2">
    <source>
        <dbReference type="EMBL" id="HED11838.1"/>
    </source>
</evidence>
<accession>A0A7V1LPL9</accession>
<dbReference type="EMBL" id="DRLD01000402">
    <property type="protein sequence ID" value="HED11838.1"/>
    <property type="molecule type" value="Genomic_DNA"/>
</dbReference>
<dbReference type="Proteomes" id="UP000886005">
    <property type="component" value="Unassembled WGS sequence"/>
</dbReference>
<dbReference type="AlphaFoldDB" id="A0A7V1LPL9"/>
<keyword evidence="1" id="KW-0732">Signal</keyword>
<feature type="signal peptide" evidence="1">
    <location>
        <begin position="1"/>
        <end position="18"/>
    </location>
</feature>
<feature type="chain" id="PRO_5030627115" evidence="1">
    <location>
        <begin position="19"/>
        <end position="161"/>
    </location>
</feature>
<sequence length="161" mass="17560">MKKSYLVFWMLLTAASLAAAQSVTSPRAQWLVERTTPVLQVEAELNGVGTFAVSVDSVYLPVLISVEIDGEMLWLKQAAGRPQSANTVHWSATEQGIQFRLPGKYFTDSHNLVAQFLVDKKQLKKQNTVRIRFGGMVAQGNDAASFQLAVPPALGTGRGVK</sequence>
<gene>
    <name evidence="2" type="ORF">ENJ10_14190</name>
</gene>
<protein>
    <submittedName>
        <fullName evidence="2">Uncharacterized protein</fullName>
    </submittedName>
</protein>
<reference evidence="2" key="1">
    <citation type="journal article" date="2020" name="mSystems">
        <title>Genome- and Community-Level Interaction Insights into Carbon Utilization and Element Cycling Functions of Hydrothermarchaeota in Hydrothermal Sediment.</title>
        <authorList>
            <person name="Zhou Z."/>
            <person name="Liu Y."/>
            <person name="Xu W."/>
            <person name="Pan J."/>
            <person name="Luo Z.H."/>
            <person name="Li M."/>
        </authorList>
    </citation>
    <scope>NUCLEOTIDE SEQUENCE [LARGE SCALE GENOMIC DNA]</scope>
    <source>
        <strain evidence="2">HyVt-456</strain>
    </source>
</reference>
<name>A0A7V1LPL9_CALAY</name>